<organism evidence="1">
    <name type="scientific">marine sediment metagenome</name>
    <dbReference type="NCBI Taxonomy" id="412755"/>
    <lineage>
        <taxon>unclassified sequences</taxon>
        <taxon>metagenomes</taxon>
        <taxon>ecological metagenomes</taxon>
    </lineage>
</organism>
<comment type="caution">
    <text evidence="1">The sequence shown here is derived from an EMBL/GenBank/DDBJ whole genome shotgun (WGS) entry which is preliminary data.</text>
</comment>
<sequence length="233" mass="26765">MTALHYQDKLLGTFDLKSPHPGALNVLNTVKVLEILPLFSMALNRGMEELNHRVQAIIKEKCTAIHPTVEWRFQRAALNYMESQDEAPSGLEPIVFRNVYPLYGVSDIRGSSEYRNTAIQSDLIDHLKMTKEIIQLADGYRRLPILDALTYRIDKNIREIETELSSGDEVAKLDFVRHVVEPVFDHIQGFNPKVREKIDAYRAALDPSMGTLYRKRKDFEESITLINETITSY</sequence>
<dbReference type="EMBL" id="BARS01028899">
    <property type="protein sequence ID" value="GAF99821.1"/>
    <property type="molecule type" value="Genomic_DNA"/>
</dbReference>
<proteinExistence type="predicted"/>
<gene>
    <name evidence="1" type="ORF">S01H1_45250</name>
</gene>
<dbReference type="AlphaFoldDB" id="X0UKK6"/>
<reference evidence="1" key="1">
    <citation type="journal article" date="2014" name="Front. Microbiol.">
        <title>High frequency of phylogenetically diverse reductive dehalogenase-homologous genes in deep subseafloor sedimentary metagenomes.</title>
        <authorList>
            <person name="Kawai M."/>
            <person name="Futagami T."/>
            <person name="Toyoda A."/>
            <person name="Takaki Y."/>
            <person name="Nishi S."/>
            <person name="Hori S."/>
            <person name="Arai W."/>
            <person name="Tsubouchi T."/>
            <person name="Morono Y."/>
            <person name="Uchiyama I."/>
            <person name="Ito T."/>
            <person name="Fujiyama A."/>
            <person name="Inagaki F."/>
            <person name="Takami H."/>
        </authorList>
    </citation>
    <scope>NUCLEOTIDE SEQUENCE</scope>
    <source>
        <strain evidence="1">Expedition CK06-06</strain>
    </source>
</reference>
<protein>
    <submittedName>
        <fullName evidence="1">Uncharacterized protein</fullName>
    </submittedName>
</protein>
<accession>X0UKK6</accession>
<feature type="non-terminal residue" evidence="1">
    <location>
        <position position="233"/>
    </location>
</feature>
<name>X0UKK6_9ZZZZ</name>
<evidence type="ECO:0000313" key="1">
    <source>
        <dbReference type="EMBL" id="GAF99821.1"/>
    </source>
</evidence>